<organism evidence="1 2">
    <name type="scientific">Colocasia esculenta</name>
    <name type="common">Wild taro</name>
    <name type="synonym">Arum esculentum</name>
    <dbReference type="NCBI Taxonomy" id="4460"/>
    <lineage>
        <taxon>Eukaryota</taxon>
        <taxon>Viridiplantae</taxon>
        <taxon>Streptophyta</taxon>
        <taxon>Embryophyta</taxon>
        <taxon>Tracheophyta</taxon>
        <taxon>Spermatophyta</taxon>
        <taxon>Magnoliopsida</taxon>
        <taxon>Liliopsida</taxon>
        <taxon>Araceae</taxon>
        <taxon>Aroideae</taxon>
        <taxon>Colocasieae</taxon>
        <taxon>Colocasia</taxon>
    </lineage>
</organism>
<dbReference type="Proteomes" id="UP000652761">
    <property type="component" value="Unassembled WGS sequence"/>
</dbReference>
<protein>
    <submittedName>
        <fullName evidence="1">Uncharacterized protein</fullName>
    </submittedName>
</protein>
<comment type="caution">
    <text evidence="1">The sequence shown here is derived from an EMBL/GenBank/DDBJ whole genome shotgun (WGS) entry which is preliminary data.</text>
</comment>
<gene>
    <name evidence="1" type="ORF">Taro_041809</name>
</gene>
<name>A0A843X193_COLES</name>
<evidence type="ECO:0000313" key="1">
    <source>
        <dbReference type="EMBL" id="MQM08950.1"/>
    </source>
</evidence>
<accession>A0A843X193</accession>
<proteinExistence type="predicted"/>
<dbReference type="AlphaFoldDB" id="A0A843X193"/>
<evidence type="ECO:0000313" key="2">
    <source>
        <dbReference type="Proteomes" id="UP000652761"/>
    </source>
</evidence>
<dbReference type="EMBL" id="NMUH01004249">
    <property type="protein sequence ID" value="MQM08950.1"/>
    <property type="molecule type" value="Genomic_DNA"/>
</dbReference>
<sequence length="70" mass="8367">MRTPAHHQPLTDPQSQLLRTPELRTASTALHTSCFQQLSSAWWRRKEIRRDDHQFNERRKRSLALDLQDC</sequence>
<reference evidence="1" key="1">
    <citation type="submission" date="2017-07" db="EMBL/GenBank/DDBJ databases">
        <title>Taro Niue Genome Assembly and Annotation.</title>
        <authorList>
            <person name="Atibalentja N."/>
            <person name="Keating K."/>
            <person name="Fields C.J."/>
        </authorList>
    </citation>
    <scope>NUCLEOTIDE SEQUENCE</scope>
    <source>
        <strain evidence="1">Niue_2</strain>
        <tissue evidence="1">Leaf</tissue>
    </source>
</reference>
<keyword evidence="2" id="KW-1185">Reference proteome</keyword>